<gene>
    <name evidence="1" type="ORF">HID58_052560</name>
</gene>
<evidence type="ECO:0000313" key="2">
    <source>
        <dbReference type="Proteomes" id="UP000824890"/>
    </source>
</evidence>
<evidence type="ECO:0000313" key="1">
    <source>
        <dbReference type="EMBL" id="KAH0890131.1"/>
    </source>
</evidence>
<protein>
    <submittedName>
        <fullName evidence="1">Uncharacterized protein</fullName>
    </submittedName>
</protein>
<feature type="non-terminal residue" evidence="1">
    <location>
        <position position="1"/>
    </location>
</feature>
<sequence length="61" mass="6507">KRLACGAISSQQLSKPRNIIVKKGIVKNITRCGDACISIPKEKKKMGGEAVCCSSTCQVKV</sequence>
<accession>A0ABQ8AC91</accession>
<dbReference type="EMBL" id="JAGKQM010000013">
    <property type="protein sequence ID" value="KAH0890131.1"/>
    <property type="molecule type" value="Genomic_DNA"/>
</dbReference>
<keyword evidence="2" id="KW-1185">Reference proteome</keyword>
<name>A0ABQ8AC91_BRANA</name>
<dbReference type="Proteomes" id="UP000824890">
    <property type="component" value="Unassembled WGS sequence"/>
</dbReference>
<comment type="caution">
    <text evidence="1">The sequence shown here is derived from an EMBL/GenBank/DDBJ whole genome shotgun (WGS) entry which is preliminary data.</text>
</comment>
<proteinExistence type="predicted"/>
<organism evidence="1 2">
    <name type="scientific">Brassica napus</name>
    <name type="common">Rape</name>
    <dbReference type="NCBI Taxonomy" id="3708"/>
    <lineage>
        <taxon>Eukaryota</taxon>
        <taxon>Viridiplantae</taxon>
        <taxon>Streptophyta</taxon>
        <taxon>Embryophyta</taxon>
        <taxon>Tracheophyta</taxon>
        <taxon>Spermatophyta</taxon>
        <taxon>Magnoliopsida</taxon>
        <taxon>eudicotyledons</taxon>
        <taxon>Gunneridae</taxon>
        <taxon>Pentapetalae</taxon>
        <taxon>rosids</taxon>
        <taxon>malvids</taxon>
        <taxon>Brassicales</taxon>
        <taxon>Brassicaceae</taxon>
        <taxon>Brassiceae</taxon>
        <taxon>Brassica</taxon>
    </lineage>
</organism>
<reference evidence="1 2" key="1">
    <citation type="submission" date="2021-05" db="EMBL/GenBank/DDBJ databases">
        <title>Genome Assembly of Synthetic Allotetraploid Brassica napus Reveals Homoeologous Exchanges between Subgenomes.</title>
        <authorList>
            <person name="Davis J.T."/>
        </authorList>
    </citation>
    <scope>NUCLEOTIDE SEQUENCE [LARGE SCALE GENOMIC DNA]</scope>
    <source>
        <strain evidence="2">cv. Da-Ae</strain>
        <tissue evidence="1">Seedling</tissue>
    </source>
</reference>